<proteinExistence type="predicted"/>
<keyword evidence="4" id="KW-1185">Reference proteome</keyword>
<organism evidence="3 4">
    <name type="scientific">Microvirga mediterraneensis</name>
    <dbReference type="NCBI Taxonomy" id="2754695"/>
    <lineage>
        <taxon>Bacteria</taxon>
        <taxon>Pseudomonadati</taxon>
        <taxon>Pseudomonadota</taxon>
        <taxon>Alphaproteobacteria</taxon>
        <taxon>Hyphomicrobiales</taxon>
        <taxon>Methylobacteriaceae</taxon>
        <taxon>Microvirga</taxon>
    </lineage>
</organism>
<feature type="domain" description="DUF6894" evidence="2">
    <location>
        <begin position="3"/>
        <end position="68"/>
    </location>
</feature>
<gene>
    <name evidence="3" type="ORF">H0S73_23515</name>
</gene>
<sequence length="109" mass="12122">MARYYFDIHDGAQSVRDDDGAEFDSLDAALQAATRSAAEIGTNRLGRGDTRDVVIEVRDERGQRICTAKASMEIEWHVSRSQGPHPWSAEVSIGKKNPARGRALPRRRS</sequence>
<evidence type="ECO:0000256" key="1">
    <source>
        <dbReference type="SAM" id="MobiDB-lite"/>
    </source>
</evidence>
<dbReference type="AlphaFoldDB" id="A0A838BTA4"/>
<comment type="caution">
    <text evidence="3">The sequence shown here is derived from an EMBL/GenBank/DDBJ whole genome shotgun (WGS) entry which is preliminary data.</text>
</comment>
<evidence type="ECO:0000259" key="2">
    <source>
        <dbReference type="Pfam" id="PF21834"/>
    </source>
</evidence>
<feature type="region of interest" description="Disordered" evidence="1">
    <location>
        <begin position="79"/>
        <end position="109"/>
    </location>
</feature>
<dbReference type="EMBL" id="JACDXJ010000002">
    <property type="protein sequence ID" value="MBA1159064.1"/>
    <property type="molecule type" value="Genomic_DNA"/>
</dbReference>
<reference evidence="3 4" key="1">
    <citation type="submission" date="2020-07" db="EMBL/GenBank/DDBJ databases">
        <title>Draft genome and description of Microvirga mediterraneensis Marseille-Q2068 sp. nov.</title>
        <authorList>
            <person name="Boxberger M."/>
        </authorList>
    </citation>
    <scope>NUCLEOTIDE SEQUENCE [LARGE SCALE GENOMIC DNA]</scope>
    <source>
        <strain evidence="3 4">Marseille-Q2068</strain>
    </source>
</reference>
<dbReference type="InterPro" id="IPR054189">
    <property type="entry name" value="DUF6894"/>
</dbReference>
<feature type="compositionally biased region" description="Basic residues" evidence="1">
    <location>
        <begin position="97"/>
        <end position="109"/>
    </location>
</feature>
<evidence type="ECO:0000313" key="4">
    <source>
        <dbReference type="Proteomes" id="UP000572984"/>
    </source>
</evidence>
<dbReference type="Proteomes" id="UP000572984">
    <property type="component" value="Unassembled WGS sequence"/>
</dbReference>
<dbReference type="Pfam" id="PF21834">
    <property type="entry name" value="DUF6894"/>
    <property type="match status" value="1"/>
</dbReference>
<dbReference type="RefSeq" id="WP_181054639.1">
    <property type="nucleotide sequence ID" value="NZ_JACDXJ010000002.1"/>
</dbReference>
<evidence type="ECO:0000313" key="3">
    <source>
        <dbReference type="EMBL" id="MBA1159064.1"/>
    </source>
</evidence>
<name>A0A838BTA4_9HYPH</name>
<accession>A0A838BTA4</accession>
<protein>
    <recommendedName>
        <fullName evidence="2">DUF6894 domain-containing protein</fullName>
    </recommendedName>
</protein>